<dbReference type="GO" id="GO:0006012">
    <property type="term" value="P:galactose metabolic process"/>
    <property type="evidence" value="ECO:0007669"/>
    <property type="project" value="UniProtKB-UniRule"/>
</dbReference>
<dbReference type="InterPro" id="IPR013750">
    <property type="entry name" value="GHMP_kinase_C_dom"/>
</dbReference>
<dbReference type="Gene3D" id="3.30.230.10">
    <property type="match status" value="1"/>
</dbReference>
<evidence type="ECO:0000256" key="9">
    <source>
        <dbReference type="ARBA" id="ARBA00023144"/>
    </source>
</evidence>
<keyword evidence="10 11" id="KW-0119">Carbohydrate metabolism</keyword>
<dbReference type="GO" id="GO:0004335">
    <property type="term" value="F:galactokinase activity"/>
    <property type="evidence" value="ECO:0007669"/>
    <property type="project" value="UniProtKB-UniRule"/>
</dbReference>
<evidence type="ECO:0000313" key="17">
    <source>
        <dbReference type="Proteomes" id="UP000886829"/>
    </source>
</evidence>
<dbReference type="InterPro" id="IPR019539">
    <property type="entry name" value="GalKase_N"/>
</dbReference>
<keyword evidence="8 11" id="KW-0460">Magnesium</keyword>
<feature type="binding site" evidence="11">
    <location>
        <position position="132"/>
    </location>
    <ligand>
        <name>Mg(2+)</name>
        <dbReference type="ChEBI" id="CHEBI:18420"/>
    </ligand>
</feature>
<dbReference type="SUPFAM" id="SSF55060">
    <property type="entry name" value="GHMP Kinase, C-terminal domain"/>
    <property type="match status" value="1"/>
</dbReference>
<comment type="function">
    <text evidence="11">Catalyzes the transfer of the gamma-phosphate of ATP to D-galactose to form alpha-D-galactose-1-phosphate (Gal-1-P).</text>
</comment>
<feature type="binding site" evidence="11">
    <location>
        <position position="164"/>
    </location>
    <ligand>
        <name>Mg(2+)</name>
        <dbReference type="ChEBI" id="CHEBI:18420"/>
    </ligand>
</feature>
<dbReference type="GO" id="GO:0000287">
    <property type="term" value="F:magnesium ion binding"/>
    <property type="evidence" value="ECO:0007669"/>
    <property type="project" value="UniProtKB-UniRule"/>
</dbReference>
<feature type="domain" description="Galactokinase N-terminal" evidence="15">
    <location>
        <begin position="11"/>
        <end position="59"/>
    </location>
</feature>
<keyword evidence="2 11" id="KW-0963">Cytoplasm</keyword>
<feature type="binding site" evidence="11">
    <location>
        <position position="224"/>
    </location>
    <ligand>
        <name>substrate</name>
    </ligand>
</feature>
<dbReference type="SUPFAM" id="SSF54211">
    <property type="entry name" value="Ribosomal protein S5 domain 2-like"/>
    <property type="match status" value="1"/>
</dbReference>
<dbReference type="Pfam" id="PF08544">
    <property type="entry name" value="GHMP_kinases_C"/>
    <property type="match status" value="1"/>
</dbReference>
<feature type="domain" description="GHMP kinase C-terminal" evidence="14">
    <location>
        <begin position="279"/>
        <end position="362"/>
    </location>
</feature>
<evidence type="ECO:0000259" key="15">
    <source>
        <dbReference type="Pfam" id="PF10509"/>
    </source>
</evidence>
<evidence type="ECO:0000256" key="12">
    <source>
        <dbReference type="NCBIfam" id="TIGR00131"/>
    </source>
</evidence>
<organism evidence="16 17">
    <name type="scientific">Candidatus Anaerobiospirillum pullistercoris</name>
    <dbReference type="NCBI Taxonomy" id="2838452"/>
    <lineage>
        <taxon>Bacteria</taxon>
        <taxon>Pseudomonadati</taxon>
        <taxon>Pseudomonadota</taxon>
        <taxon>Gammaproteobacteria</taxon>
        <taxon>Aeromonadales</taxon>
        <taxon>Succinivibrionaceae</taxon>
        <taxon>Anaerobiospirillum</taxon>
    </lineage>
</organism>
<keyword evidence="5 11" id="KW-0547">Nucleotide-binding</keyword>
<evidence type="ECO:0000256" key="3">
    <source>
        <dbReference type="ARBA" id="ARBA00022679"/>
    </source>
</evidence>
<evidence type="ECO:0000256" key="1">
    <source>
        <dbReference type="ARBA" id="ARBA00006566"/>
    </source>
</evidence>
<keyword evidence="4 11" id="KW-0479">Metal-binding</keyword>
<dbReference type="InterPro" id="IPR020568">
    <property type="entry name" value="Ribosomal_Su5_D2-typ_SF"/>
</dbReference>
<feature type="binding site" evidence="11">
    <location>
        <begin position="36"/>
        <end position="39"/>
    </location>
    <ligand>
        <name>substrate</name>
    </ligand>
</feature>
<evidence type="ECO:0000256" key="8">
    <source>
        <dbReference type="ARBA" id="ARBA00022842"/>
    </source>
</evidence>
<dbReference type="AlphaFoldDB" id="A0A9D1WCX8"/>
<reference evidence="16" key="2">
    <citation type="submission" date="2021-04" db="EMBL/GenBank/DDBJ databases">
        <authorList>
            <person name="Gilroy R."/>
        </authorList>
    </citation>
    <scope>NUCLEOTIDE SEQUENCE</scope>
    <source>
        <strain evidence="16">USASDec5-558</strain>
    </source>
</reference>
<keyword evidence="3 11" id="KW-0808">Transferase</keyword>
<dbReference type="GO" id="GO:0005829">
    <property type="term" value="C:cytosol"/>
    <property type="evidence" value="ECO:0007669"/>
    <property type="project" value="TreeGrafter"/>
</dbReference>
<reference evidence="16" key="1">
    <citation type="journal article" date="2021" name="PeerJ">
        <title>Extensive microbial diversity within the chicken gut microbiome revealed by metagenomics and culture.</title>
        <authorList>
            <person name="Gilroy R."/>
            <person name="Ravi A."/>
            <person name="Getino M."/>
            <person name="Pursley I."/>
            <person name="Horton D.L."/>
            <person name="Alikhan N.F."/>
            <person name="Baker D."/>
            <person name="Gharbi K."/>
            <person name="Hall N."/>
            <person name="Watson M."/>
            <person name="Adriaenssens E.M."/>
            <person name="Foster-Nyarko E."/>
            <person name="Jarju S."/>
            <person name="Secka A."/>
            <person name="Antonio M."/>
            <person name="Oren A."/>
            <person name="Chaudhuri R.R."/>
            <person name="La Ragione R."/>
            <person name="Hildebrand F."/>
            <person name="Pallen M.J."/>
        </authorList>
    </citation>
    <scope>NUCLEOTIDE SEQUENCE</scope>
    <source>
        <strain evidence="16">USASDec5-558</strain>
    </source>
</reference>
<dbReference type="EMBL" id="DXEV01000080">
    <property type="protein sequence ID" value="HIX56614.1"/>
    <property type="molecule type" value="Genomic_DNA"/>
</dbReference>
<dbReference type="PRINTS" id="PR00473">
    <property type="entry name" value="GALCTOKINASE"/>
</dbReference>
<dbReference type="PROSITE" id="PS00627">
    <property type="entry name" value="GHMP_KINASES_ATP"/>
    <property type="match status" value="1"/>
</dbReference>
<dbReference type="Pfam" id="PF00288">
    <property type="entry name" value="GHMP_kinases_N"/>
    <property type="match status" value="1"/>
</dbReference>
<evidence type="ECO:0000259" key="13">
    <source>
        <dbReference type="Pfam" id="PF00288"/>
    </source>
</evidence>
<dbReference type="PRINTS" id="PR00959">
    <property type="entry name" value="MEVGALKINASE"/>
</dbReference>
<feature type="binding site" evidence="11">
    <location>
        <begin position="126"/>
        <end position="132"/>
    </location>
    <ligand>
        <name>ATP</name>
        <dbReference type="ChEBI" id="CHEBI:30616"/>
    </ligand>
</feature>
<dbReference type="InterPro" id="IPR006206">
    <property type="entry name" value="Mevalonate/galactokinase"/>
</dbReference>
<keyword evidence="7 11" id="KW-0067">ATP-binding</keyword>
<dbReference type="PROSITE" id="PS00106">
    <property type="entry name" value="GALACTOKINASE"/>
    <property type="match status" value="1"/>
</dbReference>
<dbReference type="InterPro" id="IPR022963">
    <property type="entry name" value="Galactokinase_bac"/>
</dbReference>
<name>A0A9D1WCX8_9GAMM</name>
<comment type="pathway">
    <text evidence="11">Carbohydrate metabolism; galactose metabolism.</text>
</comment>
<evidence type="ECO:0000256" key="11">
    <source>
        <dbReference type="HAMAP-Rule" id="MF_00246"/>
    </source>
</evidence>
<dbReference type="NCBIfam" id="TIGR00131">
    <property type="entry name" value="gal_kin"/>
    <property type="match status" value="1"/>
</dbReference>
<dbReference type="InterPro" id="IPR000705">
    <property type="entry name" value="Galactokinase"/>
</dbReference>
<dbReference type="PANTHER" id="PTHR10457">
    <property type="entry name" value="MEVALONATE KINASE/GALACTOKINASE"/>
    <property type="match status" value="1"/>
</dbReference>
<dbReference type="InterPro" id="IPR006204">
    <property type="entry name" value="GHMP_kinase_N_dom"/>
</dbReference>
<comment type="similarity">
    <text evidence="1 11">Belongs to the GHMP kinase family. GalK subfamily.</text>
</comment>
<dbReference type="FunFam" id="3.30.230.10:FF:000017">
    <property type="entry name" value="Galactokinase"/>
    <property type="match status" value="1"/>
</dbReference>
<evidence type="ECO:0000256" key="4">
    <source>
        <dbReference type="ARBA" id="ARBA00022723"/>
    </source>
</evidence>
<protein>
    <recommendedName>
        <fullName evidence="11 12">Galactokinase</fullName>
        <ecNumber evidence="11 12">2.7.1.6</ecNumber>
    </recommendedName>
    <alternativeName>
        <fullName evidence="11">Galactose kinase</fullName>
    </alternativeName>
</protein>
<accession>A0A9D1WCX8</accession>
<evidence type="ECO:0000256" key="2">
    <source>
        <dbReference type="ARBA" id="ARBA00022490"/>
    </source>
</evidence>
<dbReference type="InterPro" id="IPR014721">
    <property type="entry name" value="Ribsml_uS5_D2-typ_fold_subgr"/>
</dbReference>
<evidence type="ECO:0000313" key="16">
    <source>
        <dbReference type="EMBL" id="HIX56614.1"/>
    </source>
</evidence>
<feature type="domain" description="GHMP kinase N-terminal" evidence="13">
    <location>
        <begin position="96"/>
        <end position="183"/>
    </location>
</feature>
<dbReference type="GO" id="GO:0005524">
    <property type="term" value="F:ATP binding"/>
    <property type="evidence" value="ECO:0007669"/>
    <property type="project" value="UniProtKB-UniRule"/>
</dbReference>
<dbReference type="Gene3D" id="3.30.70.890">
    <property type="entry name" value="GHMP kinase, C-terminal domain"/>
    <property type="match status" value="1"/>
</dbReference>
<dbReference type="Proteomes" id="UP000886829">
    <property type="component" value="Unassembled WGS sequence"/>
</dbReference>
<dbReference type="FunFam" id="3.30.70.890:FF:000001">
    <property type="entry name" value="Galactokinase"/>
    <property type="match status" value="1"/>
</dbReference>
<evidence type="ECO:0000256" key="10">
    <source>
        <dbReference type="ARBA" id="ARBA00023277"/>
    </source>
</evidence>
<sequence length="385" mass="41657">MTDVVKGKSKEAFIAHFGCEPEYLSYAPGRVNLIGEHTDYNDGFVLPCAIKFGTALTAKKNGTNKMRLLAVDINNDTDEFECSATYTAHPTKTWANYLRAMVALIMQKGHKVEGLDVAISGDIPLGSGLSSSASLEVTFGNLVSQVFGLNIPLQEIALTGQACEALNGCKCGIMDQTISACGKADHALLIDCRSLELKHIPVPAELDILIVNSNCKHALVGGEYNERREQCENAAKIIGVKALRDATMDMLNAKKDQMDEVTYRRARHVITEDDRVLKAIDAFKQGDLAKLAELMYASHCSMRDDFEITIPEIDGLVEIIRKAIGENAAVRMTGGGFGGSVVAVVEPAKVEQVKAAIDAEYEKISGKKATIIETHAFDGAAFTKL</sequence>
<comment type="caution">
    <text evidence="11">Lacks conserved residue(s) required for the propagation of feature annotation.</text>
</comment>
<dbReference type="NCBIfam" id="NF003472">
    <property type="entry name" value="PRK05101.1"/>
    <property type="match status" value="1"/>
</dbReference>
<dbReference type="PANTHER" id="PTHR10457:SF7">
    <property type="entry name" value="GALACTOKINASE-RELATED"/>
    <property type="match status" value="1"/>
</dbReference>
<dbReference type="InterPro" id="IPR036554">
    <property type="entry name" value="GHMP_kinase_C_sf"/>
</dbReference>
<dbReference type="HAMAP" id="MF_00246">
    <property type="entry name" value="Galactokinase"/>
    <property type="match status" value="1"/>
</dbReference>
<comment type="caution">
    <text evidence="16">The sequence shown here is derived from an EMBL/GenBank/DDBJ whole genome shotgun (WGS) entry which is preliminary data.</text>
</comment>
<evidence type="ECO:0000256" key="5">
    <source>
        <dbReference type="ARBA" id="ARBA00022741"/>
    </source>
</evidence>
<feature type="active site" description="Proton acceptor" evidence="11">
    <location>
        <position position="175"/>
    </location>
</feature>
<evidence type="ECO:0000259" key="14">
    <source>
        <dbReference type="Pfam" id="PF08544"/>
    </source>
</evidence>
<gene>
    <name evidence="11 16" type="primary">galK</name>
    <name evidence="16" type="ORF">H9850_03970</name>
</gene>
<dbReference type="InterPro" id="IPR006203">
    <property type="entry name" value="GHMP_knse_ATP-bd_CS"/>
</dbReference>
<keyword evidence="9 11" id="KW-0299">Galactose metabolism</keyword>
<feature type="site" description="Transition state stabilizer" evidence="11">
    <location>
        <position position="30"/>
    </location>
</feature>
<evidence type="ECO:0000256" key="6">
    <source>
        <dbReference type="ARBA" id="ARBA00022777"/>
    </source>
</evidence>
<dbReference type="InterPro" id="IPR019741">
    <property type="entry name" value="Galactokinase_CS"/>
</dbReference>
<comment type="subcellular location">
    <subcellularLocation>
        <location evidence="11">Cytoplasm</location>
    </subcellularLocation>
</comment>
<proteinExistence type="inferred from homology"/>
<dbReference type="Pfam" id="PF10509">
    <property type="entry name" value="GalKase_gal_bdg"/>
    <property type="match status" value="1"/>
</dbReference>
<comment type="catalytic activity">
    <reaction evidence="11">
        <text>alpha-D-galactose + ATP = alpha-D-galactose 1-phosphate + ADP + H(+)</text>
        <dbReference type="Rhea" id="RHEA:13553"/>
        <dbReference type="ChEBI" id="CHEBI:15378"/>
        <dbReference type="ChEBI" id="CHEBI:28061"/>
        <dbReference type="ChEBI" id="CHEBI:30616"/>
        <dbReference type="ChEBI" id="CHEBI:58336"/>
        <dbReference type="ChEBI" id="CHEBI:456216"/>
        <dbReference type="EC" id="2.7.1.6"/>
    </reaction>
</comment>
<dbReference type="PIRSF" id="PIRSF000530">
    <property type="entry name" value="Galactokinase"/>
    <property type="match status" value="1"/>
</dbReference>
<dbReference type="EC" id="2.7.1.6" evidence="11 12"/>
<evidence type="ECO:0000256" key="7">
    <source>
        <dbReference type="ARBA" id="ARBA00022840"/>
    </source>
</evidence>
<keyword evidence="6 11" id="KW-0418">Kinase</keyword>